<evidence type="ECO:0000313" key="3">
    <source>
        <dbReference type="Proteomes" id="UP001149142"/>
    </source>
</evidence>
<protein>
    <submittedName>
        <fullName evidence="2">Uncharacterized protein</fullName>
    </submittedName>
</protein>
<keyword evidence="3" id="KW-1185">Reference proteome</keyword>
<sequence>MKNLKLITAFALLALFSFTSCQDEIDTDNGENPNTNTADSQTASNLERVSMYDGSFDDFLDGVSCSSILLPVTATVNGTQVTIVSEADYQQVIDIMAQFNDDSDEVQLQFPLTIQLNNYTELVVTSQSQYNLVAQACQAVEQIAEDAISCVEVNYPITILNYNLNLEQTGSVVIESNQQLYAYINNLSDDTLFAVNYPITATISGETATTIASDLELQVQINDCLGLEGAQEEAEENAQQLEQLLVNGVYQIESFVDTSVDTASDYAEFTIDFANDMTLVAENIINATVQDVQGTYQVTSQTEVYLELNFAGNTSFSLLNHQWEVTSYNNTSISLQSTTNAAITLVLTQI</sequence>
<dbReference type="Proteomes" id="UP001149142">
    <property type="component" value="Unassembled WGS sequence"/>
</dbReference>
<accession>A0ABT4RZT2</accession>
<proteinExistence type="predicted"/>
<organism evidence="2 3">
    <name type="scientific">Mesoflavibacter profundi</name>
    <dbReference type="NCBI Taxonomy" id="2708110"/>
    <lineage>
        <taxon>Bacteria</taxon>
        <taxon>Pseudomonadati</taxon>
        <taxon>Bacteroidota</taxon>
        <taxon>Flavobacteriia</taxon>
        <taxon>Flavobacteriales</taxon>
        <taxon>Flavobacteriaceae</taxon>
        <taxon>Mesoflavibacter</taxon>
    </lineage>
</organism>
<dbReference type="PROSITE" id="PS51257">
    <property type="entry name" value="PROKAR_LIPOPROTEIN"/>
    <property type="match status" value="1"/>
</dbReference>
<name>A0ABT4RZT2_9FLAO</name>
<dbReference type="RefSeq" id="WP_270005379.1">
    <property type="nucleotide sequence ID" value="NZ_CAXQEU010000121.1"/>
</dbReference>
<comment type="caution">
    <text evidence="2">The sequence shown here is derived from an EMBL/GenBank/DDBJ whole genome shotgun (WGS) entry which is preliminary data.</text>
</comment>
<feature type="signal peptide" evidence="1">
    <location>
        <begin position="1"/>
        <end position="21"/>
    </location>
</feature>
<gene>
    <name evidence="2" type="ORF">OOZ35_07120</name>
</gene>
<keyword evidence="1" id="KW-0732">Signal</keyword>
<evidence type="ECO:0000256" key="1">
    <source>
        <dbReference type="SAM" id="SignalP"/>
    </source>
</evidence>
<evidence type="ECO:0000313" key="2">
    <source>
        <dbReference type="EMBL" id="MDA0177260.1"/>
    </source>
</evidence>
<reference evidence="2" key="1">
    <citation type="submission" date="2022-11" db="EMBL/GenBank/DDBJ databases">
        <title>Refractory cell wall polysaccharides provide important carbon source for microbial heterotrophs in the hadal ocean.</title>
        <authorList>
            <person name="Zhu X."/>
        </authorList>
    </citation>
    <scope>NUCLEOTIDE SEQUENCE</scope>
    <source>
        <strain evidence="2">MTRN7</strain>
    </source>
</reference>
<feature type="chain" id="PRO_5046507676" evidence="1">
    <location>
        <begin position="22"/>
        <end position="350"/>
    </location>
</feature>
<dbReference type="EMBL" id="JAPFGC010000002">
    <property type="protein sequence ID" value="MDA0177260.1"/>
    <property type="molecule type" value="Genomic_DNA"/>
</dbReference>